<organism evidence="12 13">
    <name type="scientific">Fibrella forsythiae</name>
    <dbReference type="NCBI Taxonomy" id="2817061"/>
    <lineage>
        <taxon>Bacteria</taxon>
        <taxon>Pseudomonadati</taxon>
        <taxon>Bacteroidota</taxon>
        <taxon>Cytophagia</taxon>
        <taxon>Cytophagales</taxon>
        <taxon>Spirosomataceae</taxon>
        <taxon>Fibrella</taxon>
    </lineage>
</organism>
<evidence type="ECO:0000313" key="13">
    <source>
        <dbReference type="Proteomes" id="UP000664628"/>
    </source>
</evidence>
<dbReference type="SMART" id="SM00388">
    <property type="entry name" value="HisKA"/>
    <property type="match status" value="1"/>
</dbReference>
<evidence type="ECO:0000256" key="8">
    <source>
        <dbReference type="SAM" id="MobiDB-lite"/>
    </source>
</evidence>
<evidence type="ECO:0000256" key="7">
    <source>
        <dbReference type="PROSITE-ProRule" id="PRU00169"/>
    </source>
</evidence>
<evidence type="ECO:0000259" key="9">
    <source>
        <dbReference type="PROSITE" id="PS01124"/>
    </source>
</evidence>
<dbReference type="SUPFAM" id="SSF52172">
    <property type="entry name" value="CheY-like"/>
    <property type="match status" value="1"/>
</dbReference>
<dbReference type="InterPro" id="IPR009057">
    <property type="entry name" value="Homeodomain-like_sf"/>
</dbReference>
<evidence type="ECO:0000256" key="1">
    <source>
        <dbReference type="ARBA" id="ARBA00000085"/>
    </source>
</evidence>
<dbReference type="Pfam" id="PF02518">
    <property type="entry name" value="HATPase_c"/>
    <property type="match status" value="1"/>
</dbReference>
<feature type="domain" description="Response regulatory" evidence="11">
    <location>
        <begin position="1071"/>
        <end position="1186"/>
    </location>
</feature>
<dbReference type="Pfam" id="PF12833">
    <property type="entry name" value="HTH_18"/>
    <property type="match status" value="1"/>
</dbReference>
<evidence type="ECO:0000256" key="3">
    <source>
        <dbReference type="ARBA" id="ARBA00022553"/>
    </source>
</evidence>
<name>A0ABS3JIH9_9BACT</name>
<dbReference type="SMART" id="SM00448">
    <property type="entry name" value="REC"/>
    <property type="match status" value="1"/>
</dbReference>
<dbReference type="Gene3D" id="3.30.565.10">
    <property type="entry name" value="Histidine kinase-like ATPase, C-terminal domain"/>
    <property type="match status" value="1"/>
</dbReference>
<dbReference type="PROSITE" id="PS01124">
    <property type="entry name" value="HTH_ARAC_FAMILY_2"/>
    <property type="match status" value="1"/>
</dbReference>
<dbReference type="Pfam" id="PF07495">
    <property type="entry name" value="Y_Y_Y"/>
    <property type="match status" value="1"/>
</dbReference>
<dbReference type="InterPro" id="IPR011110">
    <property type="entry name" value="Reg_prop"/>
</dbReference>
<dbReference type="InterPro" id="IPR018062">
    <property type="entry name" value="HTH_AraC-typ_CS"/>
</dbReference>
<proteinExistence type="predicted"/>
<dbReference type="SUPFAM" id="SSF55874">
    <property type="entry name" value="ATPase domain of HSP90 chaperone/DNA topoisomerase II/histidine kinase"/>
    <property type="match status" value="1"/>
</dbReference>
<comment type="caution">
    <text evidence="12">The sequence shown here is derived from an EMBL/GenBank/DDBJ whole genome shotgun (WGS) entry which is preliminary data.</text>
</comment>
<evidence type="ECO:0000259" key="10">
    <source>
        <dbReference type="PROSITE" id="PS50109"/>
    </source>
</evidence>
<dbReference type="SUPFAM" id="SSF47384">
    <property type="entry name" value="Homodimeric domain of signal transducing histidine kinase"/>
    <property type="match status" value="1"/>
</dbReference>
<dbReference type="Gene3D" id="2.60.40.10">
    <property type="entry name" value="Immunoglobulins"/>
    <property type="match status" value="1"/>
</dbReference>
<evidence type="ECO:0000256" key="6">
    <source>
        <dbReference type="ARBA" id="ARBA00023163"/>
    </source>
</evidence>
<gene>
    <name evidence="12" type="ORF">J2I46_14590</name>
</gene>
<dbReference type="InterPro" id="IPR011006">
    <property type="entry name" value="CheY-like_superfamily"/>
</dbReference>
<dbReference type="InterPro" id="IPR013783">
    <property type="entry name" value="Ig-like_fold"/>
</dbReference>
<dbReference type="InterPro" id="IPR036890">
    <property type="entry name" value="HATPase_C_sf"/>
</dbReference>
<comment type="catalytic activity">
    <reaction evidence="1">
        <text>ATP + protein L-histidine = ADP + protein N-phospho-L-histidine.</text>
        <dbReference type="EC" id="2.7.13.3"/>
    </reaction>
</comment>
<feature type="region of interest" description="Disordered" evidence="8">
    <location>
        <begin position="1041"/>
        <end position="1064"/>
    </location>
</feature>
<dbReference type="Proteomes" id="UP000664628">
    <property type="component" value="Unassembled WGS sequence"/>
</dbReference>
<dbReference type="Gene3D" id="1.10.10.60">
    <property type="entry name" value="Homeodomain-like"/>
    <property type="match status" value="1"/>
</dbReference>
<dbReference type="Pfam" id="PF00072">
    <property type="entry name" value="Response_reg"/>
    <property type="match status" value="1"/>
</dbReference>
<dbReference type="InterPro" id="IPR001789">
    <property type="entry name" value="Sig_transdc_resp-reg_receiver"/>
</dbReference>
<dbReference type="InterPro" id="IPR003594">
    <property type="entry name" value="HATPase_dom"/>
</dbReference>
<sequence length="1323" mass="148830">MIHNLFGYAQSLPAPILITEQQGLPQAFVSAIVQDKKGFIWAATRDGLCRFDGQHFRVFQPRPDGPPSLSFAGITNLIPDHQGFIWIVSELGDIDLFDPESETFVNFSRQPAYQKAIGQQKDLQLFIDQRNRLWLILADQRLIRFDLDGQHRIGASQSFPETIQALDLVESRNHTIWLATRTGLASFDERTGQWTFGRQPVDRTGKPLMINRLYTRPTDGALLLFKPGQVIRFQPATGTGQSYDFSIPPIDWPKMSFATDSRGWVYINWGTGVRPGLVRFTDQKGVEVLAQISPDRPQDNGTRMWIDRSDVLWEGTGGSGIRKYDLRPNPFQTAQYRQSFHADLLGPIGLNIPASRWPTSYLDGHTSYNFRYTLDRRGLIWFSTKYATIHRYDRQSGQLTAQRLPNHVTNPVVGDPPCPLATDPAGQVWALSGSVIWFYDNEQARWILFTHRIPTAKMGGVLSFVVDRQYLWLATEQQGLWQMNRQTGQLRQFANQPGKAQSLSNNALLCLSDDPADPNRLWLGTFGNGLCAFDKQTGTFRRITQADGLPNNVIYSAIPDQQGQLWLGTNKGLCRMDRRTFATKTFTQHDGLLANEFNRFHYIHLPDDRIIMGGLEGITTFYPRQVVDDTFEPTVELVELQINNQPAPATLLDSLPVRAIDRLTLPYDLNFVTARFAALQFNRLTKNRFRYRLDGLEETWKETDNPVATYTGLRPGSYTLLLNASNTSGRWSRYVRRLPITIRPPIWSTWYAWLLYVVTLGWLAVTINRSYINRIRLQQSLVLQRRETALKQQETEQLKAVDELKSNFFANITHEFRTPLTLILGPAEQLRQHLNAPNERRLLTTIDHNAHQLLGLVNQLLDLSRLDAGALPVVNVRGDLGAVVAQTVDSFRDAATAKAISLDYSTGGLADAYWFDTDKMERVLYNLIANALHFTDAGGEVRVQLKPIETGVRLTITDTGRGISARQLPHIFDRFYQGESTGLAAEVVRTAHNGSGSKTGSGIGLSLVKELVRLQQGHIAVTSEEGKGSTFTIELPYRPAEPGAEERSTAGYVPNGQKTALTETDDDDKPLILVVEDNDELAGFILDSLPTQYRTQRAVDGQAGLEQALAELPDLIISDVLMPVMDGYALCQHLKTDVRTSHIPVMLLTAKVTLNDRIEGLTRGADEYLTKPFVVAELQLRVRNLLATTRNLRDWVRADLSRPTHPSPSPANQPPTTDPFLRTFYALLDDHLDQPAFGVDDLPPLVGMSRMSLFRKLKALTGLSPADVIRLYRLKRAAELLQSGLSVTETAERVGFQTASHFGKLFRQQYQVSPGQYARQSVN</sequence>
<keyword evidence="3 7" id="KW-0597">Phosphoprotein</keyword>
<dbReference type="InterPro" id="IPR005467">
    <property type="entry name" value="His_kinase_dom"/>
</dbReference>
<dbReference type="InterPro" id="IPR004358">
    <property type="entry name" value="Sig_transdc_His_kin-like_C"/>
</dbReference>
<dbReference type="EMBL" id="JAFMYW010000004">
    <property type="protein sequence ID" value="MBO0949821.1"/>
    <property type="molecule type" value="Genomic_DNA"/>
</dbReference>
<evidence type="ECO:0000256" key="4">
    <source>
        <dbReference type="ARBA" id="ARBA00023015"/>
    </source>
</evidence>
<dbReference type="PRINTS" id="PR00344">
    <property type="entry name" value="BCTRLSENSOR"/>
</dbReference>
<dbReference type="Pfam" id="PF07494">
    <property type="entry name" value="Reg_prop"/>
    <property type="match status" value="2"/>
</dbReference>
<dbReference type="PROSITE" id="PS50110">
    <property type="entry name" value="RESPONSE_REGULATORY"/>
    <property type="match status" value="1"/>
</dbReference>
<accession>A0ABS3JIH9</accession>
<dbReference type="SMART" id="SM00387">
    <property type="entry name" value="HATPase_c"/>
    <property type="match status" value="1"/>
</dbReference>
<dbReference type="PROSITE" id="PS00041">
    <property type="entry name" value="HTH_ARAC_FAMILY_1"/>
    <property type="match status" value="1"/>
</dbReference>
<dbReference type="SUPFAM" id="SSF46689">
    <property type="entry name" value="Homeodomain-like"/>
    <property type="match status" value="1"/>
</dbReference>
<dbReference type="InterPro" id="IPR015943">
    <property type="entry name" value="WD40/YVTN_repeat-like_dom_sf"/>
</dbReference>
<dbReference type="CDD" id="cd00082">
    <property type="entry name" value="HisKA"/>
    <property type="match status" value="1"/>
</dbReference>
<keyword evidence="4" id="KW-0805">Transcription regulation</keyword>
<protein>
    <recommendedName>
        <fullName evidence="2">histidine kinase</fullName>
        <ecNumber evidence="2">2.7.13.3</ecNumber>
    </recommendedName>
</protein>
<evidence type="ECO:0000256" key="5">
    <source>
        <dbReference type="ARBA" id="ARBA00023125"/>
    </source>
</evidence>
<dbReference type="InterPro" id="IPR036097">
    <property type="entry name" value="HisK_dim/P_sf"/>
</dbReference>
<dbReference type="InterPro" id="IPR018060">
    <property type="entry name" value="HTH_AraC"/>
</dbReference>
<dbReference type="PANTHER" id="PTHR43547">
    <property type="entry name" value="TWO-COMPONENT HISTIDINE KINASE"/>
    <property type="match status" value="1"/>
</dbReference>
<dbReference type="PANTHER" id="PTHR43547:SF2">
    <property type="entry name" value="HYBRID SIGNAL TRANSDUCTION HISTIDINE KINASE C"/>
    <property type="match status" value="1"/>
</dbReference>
<evidence type="ECO:0000256" key="2">
    <source>
        <dbReference type="ARBA" id="ARBA00012438"/>
    </source>
</evidence>
<dbReference type="Pfam" id="PF00512">
    <property type="entry name" value="HisKA"/>
    <property type="match status" value="1"/>
</dbReference>
<feature type="domain" description="HTH araC/xylS-type" evidence="9">
    <location>
        <begin position="1222"/>
        <end position="1320"/>
    </location>
</feature>
<dbReference type="PROSITE" id="PS50109">
    <property type="entry name" value="HIS_KIN"/>
    <property type="match status" value="1"/>
</dbReference>
<dbReference type="CDD" id="cd00075">
    <property type="entry name" value="HATPase"/>
    <property type="match status" value="1"/>
</dbReference>
<feature type="domain" description="Histidine kinase" evidence="10">
    <location>
        <begin position="811"/>
        <end position="1039"/>
    </location>
</feature>
<reference evidence="12 13" key="1">
    <citation type="submission" date="2021-03" db="EMBL/GenBank/DDBJ databases">
        <title>Fibrella sp. HMF5405 genome sequencing and assembly.</title>
        <authorList>
            <person name="Kang H."/>
            <person name="Kim H."/>
            <person name="Bae S."/>
            <person name="Joh K."/>
        </authorList>
    </citation>
    <scope>NUCLEOTIDE SEQUENCE [LARGE SCALE GENOMIC DNA]</scope>
    <source>
        <strain evidence="12 13">HMF5405</strain>
    </source>
</reference>
<dbReference type="Gene3D" id="1.10.287.130">
    <property type="match status" value="1"/>
</dbReference>
<evidence type="ECO:0000313" key="12">
    <source>
        <dbReference type="EMBL" id="MBO0949821.1"/>
    </source>
</evidence>
<dbReference type="Gene3D" id="3.40.50.2300">
    <property type="match status" value="1"/>
</dbReference>
<dbReference type="InterPro" id="IPR011123">
    <property type="entry name" value="Y_Y_Y"/>
</dbReference>
<dbReference type="Gene3D" id="2.130.10.10">
    <property type="entry name" value="YVTN repeat-like/Quinoprotein amine dehydrogenase"/>
    <property type="match status" value="2"/>
</dbReference>
<keyword evidence="6" id="KW-0804">Transcription</keyword>
<evidence type="ECO:0000259" key="11">
    <source>
        <dbReference type="PROSITE" id="PS50110"/>
    </source>
</evidence>
<dbReference type="RefSeq" id="WP_207329783.1">
    <property type="nucleotide sequence ID" value="NZ_JAFMYW010000004.1"/>
</dbReference>
<dbReference type="InterPro" id="IPR003661">
    <property type="entry name" value="HisK_dim/P_dom"/>
</dbReference>
<dbReference type="SUPFAM" id="SSF63829">
    <property type="entry name" value="Calcium-dependent phosphotriesterase"/>
    <property type="match status" value="2"/>
</dbReference>
<dbReference type="EC" id="2.7.13.3" evidence="2"/>
<keyword evidence="5" id="KW-0238">DNA-binding</keyword>
<dbReference type="SMART" id="SM00342">
    <property type="entry name" value="HTH_ARAC"/>
    <property type="match status" value="1"/>
</dbReference>
<feature type="modified residue" description="4-aspartylphosphate" evidence="7">
    <location>
        <position position="1119"/>
    </location>
</feature>
<dbReference type="CDD" id="cd17574">
    <property type="entry name" value="REC_OmpR"/>
    <property type="match status" value="1"/>
</dbReference>
<keyword evidence="13" id="KW-1185">Reference proteome</keyword>